<organism evidence="2 3">
    <name type="scientific">Pterulicium gracile</name>
    <dbReference type="NCBI Taxonomy" id="1884261"/>
    <lineage>
        <taxon>Eukaryota</taxon>
        <taxon>Fungi</taxon>
        <taxon>Dikarya</taxon>
        <taxon>Basidiomycota</taxon>
        <taxon>Agaricomycotina</taxon>
        <taxon>Agaricomycetes</taxon>
        <taxon>Agaricomycetidae</taxon>
        <taxon>Agaricales</taxon>
        <taxon>Pleurotineae</taxon>
        <taxon>Pterulaceae</taxon>
        <taxon>Pterulicium</taxon>
    </lineage>
</organism>
<dbReference type="CDD" id="cd00299">
    <property type="entry name" value="GST_C_family"/>
    <property type="match status" value="1"/>
</dbReference>
<dbReference type="InterPro" id="IPR036282">
    <property type="entry name" value="Glutathione-S-Trfase_C_sf"/>
</dbReference>
<proteinExistence type="predicted"/>
<dbReference type="SUPFAM" id="SSF47616">
    <property type="entry name" value="GST C-terminal domain-like"/>
    <property type="match status" value="1"/>
</dbReference>
<evidence type="ECO:0000313" key="2">
    <source>
        <dbReference type="EMBL" id="TFK99520.1"/>
    </source>
</evidence>
<dbReference type="EMBL" id="ML178833">
    <property type="protein sequence ID" value="TFK99520.1"/>
    <property type="molecule type" value="Genomic_DNA"/>
</dbReference>
<name>A0A5C3QGA9_9AGAR</name>
<dbReference type="OrthoDB" id="4951845at2759"/>
<dbReference type="Pfam" id="PF22041">
    <property type="entry name" value="GST_C_7"/>
    <property type="match status" value="1"/>
</dbReference>
<gene>
    <name evidence="2" type="ORF">BDV98DRAFT_571104</name>
</gene>
<dbReference type="Gene3D" id="1.20.1050.10">
    <property type="match status" value="1"/>
</dbReference>
<evidence type="ECO:0000259" key="1">
    <source>
        <dbReference type="Pfam" id="PF22041"/>
    </source>
</evidence>
<dbReference type="AlphaFoldDB" id="A0A5C3QGA9"/>
<sequence length="139" mass="15452">MAPEMHAIVEKQIYRTAYPVMMSFVFMGILEAQPPGSRDEYLSGFGGHPDSIHRAGLPGSEERNAAIKKVQEALQGMGQVLAQNSEGPCFVGSKPTYADFAMLAALMLLKTFGRDLWEEVKTWEGGRWEVYVQAAEPWL</sequence>
<keyword evidence="3" id="KW-1185">Reference proteome</keyword>
<dbReference type="Proteomes" id="UP000305067">
    <property type="component" value="Unassembled WGS sequence"/>
</dbReference>
<accession>A0A5C3QGA9</accession>
<evidence type="ECO:0000313" key="3">
    <source>
        <dbReference type="Proteomes" id="UP000305067"/>
    </source>
</evidence>
<dbReference type="InterPro" id="IPR054416">
    <property type="entry name" value="GST_UstS-like_C"/>
</dbReference>
<protein>
    <recommendedName>
        <fullName evidence="1">Glutathione S-transferase UstS-like C-terminal domain-containing protein</fullName>
    </recommendedName>
</protein>
<feature type="domain" description="Glutathione S-transferase UstS-like C-terminal" evidence="1">
    <location>
        <begin position="5"/>
        <end position="138"/>
    </location>
</feature>
<reference evidence="2 3" key="1">
    <citation type="journal article" date="2019" name="Nat. Ecol. Evol.">
        <title>Megaphylogeny resolves global patterns of mushroom evolution.</title>
        <authorList>
            <person name="Varga T."/>
            <person name="Krizsan K."/>
            <person name="Foldi C."/>
            <person name="Dima B."/>
            <person name="Sanchez-Garcia M."/>
            <person name="Sanchez-Ramirez S."/>
            <person name="Szollosi G.J."/>
            <person name="Szarkandi J.G."/>
            <person name="Papp V."/>
            <person name="Albert L."/>
            <person name="Andreopoulos W."/>
            <person name="Angelini C."/>
            <person name="Antonin V."/>
            <person name="Barry K.W."/>
            <person name="Bougher N.L."/>
            <person name="Buchanan P."/>
            <person name="Buyck B."/>
            <person name="Bense V."/>
            <person name="Catcheside P."/>
            <person name="Chovatia M."/>
            <person name="Cooper J."/>
            <person name="Damon W."/>
            <person name="Desjardin D."/>
            <person name="Finy P."/>
            <person name="Geml J."/>
            <person name="Haridas S."/>
            <person name="Hughes K."/>
            <person name="Justo A."/>
            <person name="Karasinski D."/>
            <person name="Kautmanova I."/>
            <person name="Kiss B."/>
            <person name="Kocsube S."/>
            <person name="Kotiranta H."/>
            <person name="LaButti K.M."/>
            <person name="Lechner B.E."/>
            <person name="Liimatainen K."/>
            <person name="Lipzen A."/>
            <person name="Lukacs Z."/>
            <person name="Mihaltcheva S."/>
            <person name="Morgado L.N."/>
            <person name="Niskanen T."/>
            <person name="Noordeloos M.E."/>
            <person name="Ohm R.A."/>
            <person name="Ortiz-Santana B."/>
            <person name="Ovrebo C."/>
            <person name="Racz N."/>
            <person name="Riley R."/>
            <person name="Savchenko A."/>
            <person name="Shiryaev A."/>
            <person name="Soop K."/>
            <person name="Spirin V."/>
            <person name="Szebenyi C."/>
            <person name="Tomsovsky M."/>
            <person name="Tulloss R.E."/>
            <person name="Uehling J."/>
            <person name="Grigoriev I.V."/>
            <person name="Vagvolgyi C."/>
            <person name="Papp T."/>
            <person name="Martin F.M."/>
            <person name="Miettinen O."/>
            <person name="Hibbett D.S."/>
            <person name="Nagy L.G."/>
        </authorList>
    </citation>
    <scope>NUCLEOTIDE SEQUENCE [LARGE SCALE GENOMIC DNA]</scope>
    <source>
        <strain evidence="2 3">CBS 309.79</strain>
    </source>
</reference>